<dbReference type="PANTHER" id="PTHR23017">
    <property type="entry name" value="SERPENTINE RECEPTOR, CLASS X"/>
    <property type="match status" value="1"/>
</dbReference>
<keyword evidence="2 5" id="KW-0812">Transmembrane</keyword>
<dbReference type="GO" id="GO:0016020">
    <property type="term" value="C:membrane"/>
    <property type="evidence" value="ECO:0007669"/>
    <property type="project" value="UniProtKB-SubCell"/>
</dbReference>
<feature type="transmembrane region" description="Helical" evidence="5">
    <location>
        <begin position="92"/>
        <end position="112"/>
    </location>
</feature>
<dbReference type="OrthoDB" id="5874085at2759"/>
<feature type="transmembrane region" description="Helical" evidence="5">
    <location>
        <begin position="49"/>
        <end position="72"/>
    </location>
</feature>
<dbReference type="CDD" id="cd00637">
    <property type="entry name" value="7tm_classA_rhodopsin-like"/>
    <property type="match status" value="1"/>
</dbReference>
<dbReference type="InterPro" id="IPR019430">
    <property type="entry name" value="7TM_GPCR_serpentine_rcpt_Srx"/>
</dbReference>
<keyword evidence="8" id="KW-1185">Reference proteome</keyword>
<comment type="caution">
    <text evidence="7">The sequence shown here is derived from an EMBL/GenBank/DDBJ whole genome shotgun (WGS) entry which is preliminary data.</text>
</comment>
<sequence length="125" mass="13772">MASLDKLSDLREIDIVAGTIMIVVGAAGSLINITVIVLIIKSTQFHNSFGYICVSQLLADTFELLINAFWTGPSTLLAIESSVTDSFLGNRIGQIALFFWFASIYSHLLIAVNRMVAIVWPMSYR</sequence>
<evidence type="ECO:0000256" key="4">
    <source>
        <dbReference type="ARBA" id="ARBA00023136"/>
    </source>
</evidence>
<dbReference type="Pfam" id="PF10328">
    <property type="entry name" value="7TM_GPCR_Srx"/>
    <property type="match status" value="1"/>
</dbReference>
<evidence type="ECO:0000313" key="8">
    <source>
        <dbReference type="Proteomes" id="UP000024635"/>
    </source>
</evidence>
<proteinExistence type="predicted"/>
<protein>
    <recommendedName>
        <fullName evidence="6">G-protein coupled receptors family 1 profile domain-containing protein</fullName>
    </recommendedName>
</protein>
<evidence type="ECO:0000256" key="3">
    <source>
        <dbReference type="ARBA" id="ARBA00022989"/>
    </source>
</evidence>
<name>A0A016U5V4_9BILA</name>
<evidence type="ECO:0000256" key="5">
    <source>
        <dbReference type="SAM" id="Phobius"/>
    </source>
</evidence>
<dbReference type="SUPFAM" id="SSF81321">
    <property type="entry name" value="Family A G protein-coupled receptor-like"/>
    <property type="match status" value="1"/>
</dbReference>
<evidence type="ECO:0000259" key="6">
    <source>
        <dbReference type="PROSITE" id="PS50262"/>
    </source>
</evidence>
<gene>
    <name evidence="7" type="primary">Acey_s0057.g2835</name>
    <name evidence="7" type="ORF">Y032_0057g2835</name>
</gene>
<dbReference type="Gene3D" id="1.20.1070.10">
    <property type="entry name" value="Rhodopsin 7-helix transmembrane proteins"/>
    <property type="match status" value="1"/>
</dbReference>
<comment type="subcellular location">
    <subcellularLocation>
        <location evidence="1">Membrane</location>
    </subcellularLocation>
</comment>
<feature type="domain" description="G-protein coupled receptors family 1 profile" evidence="6">
    <location>
        <begin position="31"/>
        <end position="125"/>
    </location>
</feature>
<evidence type="ECO:0000313" key="7">
    <source>
        <dbReference type="EMBL" id="EYC10232.1"/>
    </source>
</evidence>
<dbReference type="Proteomes" id="UP000024635">
    <property type="component" value="Unassembled WGS sequence"/>
</dbReference>
<dbReference type="AlphaFoldDB" id="A0A016U5V4"/>
<dbReference type="EMBL" id="JARK01001393">
    <property type="protein sequence ID" value="EYC10232.1"/>
    <property type="molecule type" value="Genomic_DNA"/>
</dbReference>
<accession>A0A016U5V4</accession>
<dbReference type="InterPro" id="IPR017452">
    <property type="entry name" value="GPCR_Rhodpsn_7TM"/>
</dbReference>
<dbReference type="PROSITE" id="PS50262">
    <property type="entry name" value="G_PROTEIN_RECEP_F1_2"/>
    <property type="match status" value="1"/>
</dbReference>
<feature type="transmembrane region" description="Helical" evidence="5">
    <location>
        <begin position="15"/>
        <end position="40"/>
    </location>
</feature>
<organism evidence="7 8">
    <name type="scientific">Ancylostoma ceylanicum</name>
    <dbReference type="NCBI Taxonomy" id="53326"/>
    <lineage>
        <taxon>Eukaryota</taxon>
        <taxon>Metazoa</taxon>
        <taxon>Ecdysozoa</taxon>
        <taxon>Nematoda</taxon>
        <taxon>Chromadorea</taxon>
        <taxon>Rhabditida</taxon>
        <taxon>Rhabditina</taxon>
        <taxon>Rhabditomorpha</taxon>
        <taxon>Strongyloidea</taxon>
        <taxon>Ancylostomatidae</taxon>
        <taxon>Ancylostomatinae</taxon>
        <taxon>Ancylostoma</taxon>
    </lineage>
</organism>
<reference evidence="8" key="1">
    <citation type="journal article" date="2015" name="Nat. Genet.">
        <title>The genome and transcriptome of the zoonotic hookworm Ancylostoma ceylanicum identify infection-specific gene families.</title>
        <authorList>
            <person name="Schwarz E.M."/>
            <person name="Hu Y."/>
            <person name="Antoshechkin I."/>
            <person name="Miller M.M."/>
            <person name="Sternberg P.W."/>
            <person name="Aroian R.V."/>
        </authorList>
    </citation>
    <scope>NUCLEOTIDE SEQUENCE</scope>
    <source>
        <strain evidence="8">HY135</strain>
    </source>
</reference>
<dbReference type="PANTHER" id="PTHR23017:SF3">
    <property type="entry name" value="G-PROTEIN COUPLED RECEPTORS FAMILY 1 PROFILE DOMAIN-CONTAINING PROTEIN"/>
    <property type="match status" value="1"/>
</dbReference>
<keyword evidence="3 5" id="KW-1133">Transmembrane helix</keyword>
<evidence type="ECO:0000256" key="2">
    <source>
        <dbReference type="ARBA" id="ARBA00022692"/>
    </source>
</evidence>
<keyword evidence="4 5" id="KW-0472">Membrane</keyword>
<evidence type="ECO:0000256" key="1">
    <source>
        <dbReference type="ARBA" id="ARBA00004370"/>
    </source>
</evidence>